<protein>
    <recommendedName>
        <fullName evidence="1">Glycosyltransferase 2-like domain-containing protein</fullName>
    </recommendedName>
</protein>
<accession>A0A644XEC9</accession>
<dbReference type="EMBL" id="VSSQ01002249">
    <property type="protein sequence ID" value="MPM14257.1"/>
    <property type="molecule type" value="Genomic_DNA"/>
</dbReference>
<organism evidence="2">
    <name type="scientific">bioreactor metagenome</name>
    <dbReference type="NCBI Taxonomy" id="1076179"/>
    <lineage>
        <taxon>unclassified sequences</taxon>
        <taxon>metagenomes</taxon>
        <taxon>ecological metagenomes</taxon>
    </lineage>
</organism>
<dbReference type="InterPro" id="IPR050834">
    <property type="entry name" value="Glycosyltransf_2"/>
</dbReference>
<gene>
    <name evidence="2" type="ORF">SDC9_60619</name>
</gene>
<dbReference type="PANTHER" id="PTHR43685:SF11">
    <property type="entry name" value="GLYCOSYLTRANSFERASE TAGX-RELATED"/>
    <property type="match status" value="1"/>
</dbReference>
<dbReference type="Gene3D" id="3.90.550.10">
    <property type="entry name" value="Spore Coat Polysaccharide Biosynthesis Protein SpsA, Chain A"/>
    <property type="match status" value="1"/>
</dbReference>
<dbReference type="AlphaFoldDB" id="A0A644XEC9"/>
<evidence type="ECO:0000313" key="2">
    <source>
        <dbReference type="EMBL" id="MPM14257.1"/>
    </source>
</evidence>
<reference evidence="2" key="1">
    <citation type="submission" date="2019-08" db="EMBL/GenBank/DDBJ databases">
        <authorList>
            <person name="Kucharzyk K."/>
            <person name="Murdoch R.W."/>
            <person name="Higgins S."/>
            <person name="Loffler F."/>
        </authorList>
    </citation>
    <scope>NUCLEOTIDE SEQUENCE</scope>
</reference>
<evidence type="ECO:0000259" key="1">
    <source>
        <dbReference type="Pfam" id="PF00535"/>
    </source>
</evidence>
<dbReference type="SUPFAM" id="SSF53448">
    <property type="entry name" value="Nucleotide-diphospho-sugar transferases"/>
    <property type="match status" value="1"/>
</dbReference>
<dbReference type="InterPro" id="IPR029044">
    <property type="entry name" value="Nucleotide-diphossugar_trans"/>
</dbReference>
<proteinExistence type="predicted"/>
<dbReference type="InterPro" id="IPR001173">
    <property type="entry name" value="Glyco_trans_2-like"/>
</dbReference>
<comment type="caution">
    <text evidence="2">The sequence shown here is derived from an EMBL/GenBank/DDBJ whole genome shotgun (WGS) entry which is preliminary data.</text>
</comment>
<name>A0A644XEC9_9ZZZZ</name>
<feature type="domain" description="Glycosyltransferase 2-like" evidence="1">
    <location>
        <begin position="13"/>
        <end position="178"/>
    </location>
</feature>
<dbReference type="Pfam" id="PF00535">
    <property type="entry name" value="Glycos_transf_2"/>
    <property type="match status" value="1"/>
</dbReference>
<dbReference type="PANTHER" id="PTHR43685">
    <property type="entry name" value="GLYCOSYLTRANSFERASE"/>
    <property type="match status" value="1"/>
</dbReference>
<sequence length="328" mass="37771">MNGCTPTGKPLISILMAVYEPRMDWLRVQLKSLNAQTYPNLRLYIRDDCSPTVPFEQIQSFVQDCISAFPYELQRNEQNLGSNGTFEQLTREAEGDLFAYCDQDDEWLPEKLTVLEEALAQSGALLACSDMYIIDGAGKRTANSITKVRRHHVFHSGTGLAENLIFRNFVTGCTMLVRSEVARGAVPFCPYLVHDQYIALYCAQRGGIISVMRPLIRYRIHGKNQTGTLSGITDRASYERIRIEGSLSRLEWLRDYMTAFDETARRELAEGFTWIYARQRYWHRQGGFSTIWKYRRFGPLTVIFESVAPYLPDRVFCWIIALRKRTAK</sequence>